<accession>A0A419SJ02</accession>
<dbReference type="RefSeq" id="WP_120189179.1">
    <property type="nucleotide sequence ID" value="NZ_MCHY01000008.1"/>
</dbReference>
<sequence>MIKPELVTPAGNIEELTRLLDAGADAVVVGDEAYSLRLPGVLTMKQLERAVLVTRERGKKIYVAVNALFHNEMLSGLDQYIEKLRELKVDAIEYADPAVLMVAREVAPDLTLHWNPEIIATSAQTLQYWQTKGIKRAWLARELNMEEVIDIKEQSELEIGIQVHGVSCIFHSKRLLVDSYFDHLESDAREEGIDIERGLYLKEEKREDITYPIYEDQSGTHILSSDDICILDHLDELIDSEIDSFRIETLLKPIAYNEVVTRAYRQAIDLYVADPDQYYEKMDTLLASIEEFQDPKRPLTTGFFFKELIF</sequence>
<gene>
    <name evidence="1" type="ORF">BEP19_05860</name>
</gene>
<protein>
    <submittedName>
        <fullName evidence="1">Peptidase U32</fullName>
    </submittedName>
</protein>
<dbReference type="OrthoDB" id="9807498at2"/>
<organism evidence="1 2">
    <name type="scientific">Ammoniphilus oxalaticus</name>
    <dbReference type="NCBI Taxonomy" id="66863"/>
    <lineage>
        <taxon>Bacteria</taxon>
        <taxon>Bacillati</taxon>
        <taxon>Bacillota</taxon>
        <taxon>Bacilli</taxon>
        <taxon>Bacillales</taxon>
        <taxon>Paenibacillaceae</taxon>
        <taxon>Aneurinibacillus group</taxon>
        <taxon>Ammoniphilus</taxon>
    </lineage>
</organism>
<dbReference type="PANTHER" id="PTHR30217">
    <property type="entry name" value="PEPTIDASE U32 FAMILY"/>
    <property type="match status" value="1"/>
</dbReference>
<dbReference type="PANTHER" id="PTHR30217:SF7">
    <property type="entry name" value="TRNA HYDROXYLATION PROTEIN P2"/>
    <property type="match status" value="1"/>
</dbReference>
<dbReference type="InterPro" id="IPR051454">
    <property type="entry name" value="RNA/ubiquinone_mod_enzymes"/>
</dbReference>
<proteinExistence type="predicted"/>
<comment type="caution">
    <text evidence="1">The sequence shown here is derived from an EMBL/GenBank/DDBJ whole genome shotgun (WGS) entry which is preliminary data.</text>
</comment>
<keyword evidence="2" id="KW-1185">Reference proteome</keyword>
<dbReference type="InterPro" id="IPR001539">
    <property type="entry name" value="Peptidase_U32"/>
</dbReference>
<evidence type="ECO:0000313" key="2">
    <source>
        <dbReference type="Proteomes" id="UP000284219"/>
    </source>
</evidence>
<reference evidence="1 2" key="1">
    <citation type="submission" date="2016-08" db="EMBL/GenBank/DDBJ databases">
        <title>Novel Firmicute Genomes.</title>
        <authorList>
            <person name="Poppleton D.I."/>
            <person name="Gribaldo S."/>
        </authorList>
    </citation>
    <scope>NUCLEOTIDE SEQUENCE [LARGE SCALE GENOMIC DNA]</scope>
    <source>
        <strain evidence="1 2">RAOx-1</strain>
    </source>
</reference>
<evidence type="ECO:0000313" key="1">
    <source>
        <dbReference type="EMBL" id="RKD23947.1"/>
    </source>
</evidence>
<dbReference type="EMBL" id="MCHY01000008">
    <property type="protein sequence ID" value="RKD23947.1"/>
    <property type="molecule type" value="Genomic_DNA"/>
</dbReference>
<dbReference type="Pfam" id="PF01136">
    <property type="entry name" value="Peptidase_U32"/>
    <property type="match status" value="1"/>
</dbReference>
<dbReference type="AlphaFoldDB" id="A0A419SJ02"/>
<name>A0A419SJ02_9BACL</name>
<dbReference type="Proteomes" id="UP000284219">
    <property type="component" value="Unassembled WGS sequence"/>
</dbReference>